<evidence type="ECO:0000256" key="3">
    <source>
        <dbReference type="ARBA" id="ARBA00012438"/>
    </source>
</evidence>
<keyword evidence="10" id="KW-0067">ATP-binding</keyword>
<evidence type="ECO:0000259" key="16">
    <source>
        <dbReference type="PROSITE" id="PS50109"/>
    </source>
</evidence>
<keyword evidence="13 15" id="KW-0472">Membrane</keyword>
<evidence type="ECO:0000256" key="4">
    <source>
        <dbReference type="ARBA" id="ARBA00022475"/>
    </source>
</evidence>
<evidence type="ECO:0000256" key="9">
    <source>
        <dbReference type="ARBA" id="ARBA00022777"/>
    </source>
</evidence>
<feature type="transmembrane region" description="Helical" evidence="15">
    <location>
        <begin position="282"/>
        <end position="308"/>
    </location>
</feature>
<evidence type="ECO:0000256" key="14">
    <source>
        <dbReference type="SAM" id="Coils"/>
    </source>
</evidence>
<dbReference type="KEGG" id="palr:HGI30_08100"/>
<dbReference type="Pfam" id="PF06580">
    <property type="entry name" value="His_kinase"/>
    <property type="match status" value="1"/>
</dbReference>
<feature type="coiled-coil region" evidence="14">
    <location>
        <begin position="346"/>
        <end position="380"/>
    </location>
</feature>
<dbReference type="EMBL" id="CP051428">
    <property type="protein sequence ID" value="QJC51514.1"/>
    <property type="molecule type" value="Genomic_DNA"/>
</dbReference>
<protein>
    <recommendedName>
        <fullName evidence="3">histidine kinase</fullName>
        <ecNumber evidence="3">2.7.13.3</ecNumber>
    </recommendedName>
</protein>
<keyword evidence="8" id="KW-0547">Nucleotide-binding</keyword>
<evidence type="ECO:0000313" key="17">
    <source>
        <dbReference type="EMBL" id="QJC51514.1"/>
    </source>
</evidence>
<dbReference type="GO" id="GO:0000155">
    <property type="term" value="F:phosphorelay sensor kinase activity"/>
    <property type="evidence" value="ECO:0007669"/>
    <property type="project" value="InterPro"/>
</dbReference>
<keyword evidence="14" id="KW-0175">Coiled coil</keyword>
<evidence type="ECO:0000256" key="7">
    <source>
        <dbReference type="ARBA" id="ARBA00022692"/>
    </source>
</evidence>
<dbReference type="SUPFAM" id="SSF55874">
    <property type="entry name" value="ATPase domain of HSP90 chaperone/DNA topoisomerase II/histidine kinase"/>
    <property type="match status" value="1"/>
</dbReference>
<keyword evidence="11 15" id="KW-1133">Transmembrane helix</keyword>
<gene>
    <name evidence="17" type="ORF">HGI30_08100</name>
</gene>
<keyword evidence="6" id="KW-0808">Transferase</keyword>
<organism evidence="17 18">
    <name type="scientific">Paenibacillus albicereus</name>
    <dbReference type="NCBI Taxonomy" id="2726185"/>
    <lineage>
        <taxon>Bacteria</taxon>
        <taxon>Bacillati</taxon>
        <taxon>Bacillota</taxon>
        <taxon>Bacilli</taxon>
        <taxon>Bacillales</taxon>
        <taxon>Paenibacillaceae</taxon>
        <taxon>Paenibacillus</taxon>
    </lineage>
</organism>
<dbReference type="PANTHER" id="PTHR34220">
    <property type="entry name" value="SENSOR HISTIDINE KINASE YPDA"/>
    <property type="match status" value="1"/>
</dbReference>
<accession>A0A6H2GVR1</accession>
<dbReference type="EC" id="2.7.13.3" evidence="3"/>
<dbReference type="GO" id="GO:0005886">
    <property type="term" value="C:plasma membrane"/>
    <property type="evidence" value="ECO:0007669"/>
    <property type="project" value="UniProtKB-SubCell"/>
</dbReference>
<feature type="transmembrane region" description="Helical" evidence="15">
    <location>
        <begin position="12"/>
        <end position="36"/>
    </location>
</feature>
<dbReference type="InterPro" id="IPR005467">
    <property type="entry name" value="His_kinase_dom"/>
</dbReference>
<dbReference type="Gene3D" id="3.30.565.10">
    <property type="entry name" value="Histidine kinase-like ATPase, C-terminal domain"/>
    <property type="match status" value="1"/>
</dbReference>
<dbReference type="SMART" id="SM00387">
    <property type="entry name" value="HATPase_c"/>
    <property type="match status" value="1"/>
</dbReference>
<keyword evidence="9 17" id="KW-0418">Kinase</keyword>
<evidence type="ECO:0000256" key="11">
    <source>
        <dbReference type="ARBA" id="ARBA00022989"/>
    </source>
</evidence>
<reference evidence="17 18" key="1">
    <citation type="submission" date="2020-04" db="EMBL/GenBank/DDBJ databases">
        <title>Novel Paenibacillus strain UniB2 isolated from commercial digestive syrup.</title>
        <authorList>
            <person name="Thorat V."/>
            <person name="Kirdat K."/>
            <person name="Tiwarekar B."/>
            <person name="Yadav A."/>
        </authorList>
    </citation>
    <scope>NUCLEOTIDE SEQUENCE [LARGE SCALE GENOMIC DNA]</scope>
    <source>
        <strain evidence="17 18">UniB2</strain>
    </source>
</reference>
<dbReference type="PROSITE" id="PS50109">
    <property type="entry name" value="HIS_KIN"/>
    <property type="match status" value="1"/>
</dbReference>
<keyword evidence="4" id="KW-1003">Cell membrane</keyword>
<sequence>MRVQTHRAYKLRSILIACLVANILLSMLLIGGLSYYSMQSVLRNKVEKGVQLNVRQVAGEIGNAIQNLESAAKQMAISGTAAGRLKDYMASTGYAKVQNKQDLDDLLGSISYSNASLGLIGYFDPKNGEMLLSTQLARPDAQPDSFTALSAKGSLEVQGIHPSLYLYGSKQLVLSVIQPVQLQADSPRQAYAYAETNYNVVDQLLSDGRYGFPARYILADKQGRIVYSQLDAYPVGSQADIGFESVSDERTGLVLFHEASSEGWHLLLAVDPGFYRSELDQWLGRFIVFAALCLVISLAAALFVWRLIQSRLTLLRGEIESMADSHFEREHHPVRILEFDVLLLRFAKMRQRIGELLLQVEEKERRKRHLEVEKLKYQINPHFIHNTLNTIQWMARMSKQEDIFDMVAVFSRILQYNLSKEGDWVTVAEELEAIEDYMKLQRIRYNYQFRLEISLEDKLKEQRIPRFIVQPLVENAMYHGFTDQNGCVTVRVRREGAVHYAIEVSDDGIGMDSQALERLLEESDESSRKSGLGIGLSFVDRSIRTHFGEPYRLHAASSPGEGTTMSIILPIRSHEEEPT</sequence>
<comment type="catalytic activity">
    <reaction evidence="1">
        <text>ATP + protein L-histidine = ADP + protein N-phospho-L-histidine.</text>
        <dbReference type="EC" id="2.7.13.3"/>
    </reaction>
</comment>
<evidence type="ECO:0000256" key="8">
    <source>
        <dbReference type="ARBA" id="ARBA00022741"/>
    </source>
</evidence>
<evidence type="ECO:0000256" key="15">
    <source>
        <dbReference type="SAM" id="Phobius"/>
    </source>
</evidence>
<keyword evidence="7 15" id="KW-0812">Transmembrane</keyword>
<evidence type="ECO:0000256" key="5">
    <source>
        <dbReference type="ARBA" id="ARBA00022553"/>
    </source>
</evidence>
<keyword evidence="12" id="KW-0902">Two-component regulatory system</keyword>
<keyword evidence="18" id="KW-1185">Reference proteome</keyword>
<dbReference type="InterPro" id="IPR004358">
    <property type="entry name" value="Sig_transdc_His_kin-like_C"/>
</dbReference>
<evidence type="ECO:0000256" key="2">
    <source>
        <dbReference type="ARBA" id="ARBA00004651"/>
    </source>
</evidence>
<evidence type="ECO:0000256" key="12">
    <source>
        <dbReference type="ARBA" id="ARBA00023012"/>
    </source>
</evidence>
<dbReference type="Pfam" id="PF02518">
    <property type="entry name" value="HATPase_c"/>
    <property type="match status" value="1"/>
</dbReference>
<evidence type="ECO:0000256" key="1">
    <source>
        <dbReference type="ARBA" id="ARBA00000085"/>
    </source>
</evidence>
<dbReference type="GO" id="GO:0005524">
    <property type="term" value="F:ATP binding"/>
    <property type="evidence" value="ECO:0007669"/>
    <property type="project" value="UniProtKB-KW"/>
</dbReference>
<dbReference type="PRINTS" id="PR00344">
    <property type="entry name" value="BCTRLSENSOR"/>
</dbReference>
<dbReference type="AlphaFoldDB" id="A0A6H2GVR1"/>
<dbReference type="InterPro" id="IPR003594">
    <property type="entry name" value="HATPase_dom"/>
</dbReference>
<evidence type="ECO:0000256" key="10">
    <source>
        <dbReference type="ARBA" id="ARBA00022840"/>
    </source>
</evidence>
<dbReference type="InterPro" id="IPR036890">
    <property type="entry name" value="HATPase_C_sf"/>
</dbReference>
<comment type="subcellular location">
    <subcellularLocation>
        <location evidence="2">Cell membrane</location>
        <topology evidence="2">Multi-pass membrane protein</topology>
    </subcellularLocation>
</comment>
<evidence type="ECO:0000256" key="13">
    <source>
        <dbReference type="ARBA" id="ARBA00023136"/>
    </source>
</evidence>
<evidence type="ECO:0000256" key="6">
    <source>
        <dbReference type="ARBA" id="ARBA00022679"/>
    </source>
</evidence>
<dbReference type="InterPro" id="IPR050640">
    <property type="entry name" value="Bact_2-comp_sensor_kinase"/>
</dbReference>
<dbReference type="InterPro" id="IPR010559">
    <property type="entry name" value="Sig_transdc_His_kin_internal"/>
</dbReference>
<feature type="domain" description="Histidine kinase" evidence="16">
    <location>
        <begin position="468"/>
        <end position="573"/>
    </location>
</feature>
<dbReference type="RefSeq" id="WP_168907161.1">
    <property type="nucleotide sequence ID" value="NZ_CP051428.1"/>
</dbReference>
<dbReference type="PANTHER" id="PTHR34220:SF11">
    <property type="entry name" value="SENSOR PROTEIN KINASE HPTS"/>
    <property type="match status" value="1"/>
</dbReference>
<evidence type="ECO:0000313" key="18">
    <source>
        <dbReference type="Proteomes" id="UP000502136"/>
    </source>
</evidence>
<keyword evidence="5" id="KW-0597">Phosphoprotein</keyword>
<name>A0A6H2GVR1_9BACL</name>
<dbReference type="Proteomes" id="UP000502136">
    <property type="component" value="Chromosome"/>
</dbReference>
<proteinExistence type="predicted"/>